<dbReference type="InterPro" id="IPR007163">
    <property type="entry name" value="VCA0040-like"/>
</dbReference>
<reference evidence="2 3" key="1">
    <citation type="submission" date="2021-05" db="EMBL/GenBank/DDBJ databases">
        <title>A novel Methanospirillum isolate from a pyrite-forming mixed culture.</title>
        <authorList>
            <person name="Bunk B."/>
            <person name="Sproer C."/>
            <person name="Spring S."/>
            <person name="Pester M."/>
        </authorList>
    </citation>
    <scope>NUCLEOTIDE SEQUENCE [LARGE SCALE GENOMIC DNA]</scope>
    <source>
        <strain evidence="2 3">J.3.6.1-F.2.7.3</strain>
    </source>
</reference>
<dbReference type="Proteomes" id="UP000680656">
    <property type="component" value="Chromosome"/>
</dbReference>
<feature type="transmembrane region" description="Helical" evidence="1">
    <location>
        <begin position="230"/>
        <end position="250"/>
    </location>
</feature>
<dbReference type="EMBL" id="CP075546">
    <property type="protein sequence ID" value="QVV90627.1"/>
    <property type="molecule type" value="Genomic_DNA"/>
</dbReference>
<evidence type="ECO:0000313" key="2">
    <source>
        <dbReference type="EMBL" id="QVV90627.1"/>
    </source>
</evidence>
<keyword evidence="3" id="KW-1185">Reference proteome</keyword>
<keyword evidence="1" id="KW-0812">Transmembrane</keyword>
<feature type="transmembrane region" description="Helical" evidence="1">
    <location>
        <begin position="110"/>
        <end position="128"/>
    </location>
</feature>
<protein>
    <submittedName>
        <fullName evidence="2">DUF368 domain-containing protein</fullName>
    </submittedName>
</protein>
<feature type="transmembrane region" description="Helical" evidence="1">
    <location>
        <begin position="135"/>
        <end position="156"/>
    </location>
</feature>
<gene>
    <name evidence="2" type="ORF">KHC33_12340</name>
</gene>
<accession>A0A8E7EIY5</accession>
<name>A0A8E7EIY5_9EURY</name>
<keyword evidence="1" id="KW-0472">Membrane</keyword>
<feature type="transmembrane region" description="Helical" evidence="1">
    <location>
        <begin position="76"/>
        <end position="98"/>
    </location>
</feature>
<evidence type="ECO:0000256" key="1">
    <source>
        <dbReference type="SAM" id="Phobius"/>
    </source>
</evidence>
<dbReference type="PANTHER" id="PTHR37308:SF1">
    <property type="entry name" value="POLYPRENYL-PHOSPHATE TRANSPORTER"/>
    <property type="match status" value="1"/>
</dbReference>
<proteinExistence type="predicted"/>
<feature type="transmembrane region" description="Helical" evidence="1">
    <location>
        <begin position="262"/>
        <end position="281"/>
    </location>
</feature>
<feature type="transmembrane region" description="Helical" evidence="1">
    <location>
        <begin position="206"/>
        <end position="224"/>
    </location>
</feature>
<keyword evidence="1" id="KW-1133">Transmembrane helix</keyword>
<dbReference type="AlphaFoldDB" id="A0A8E7EIY5"/>
<feature type="transmembrane region" description="Helical" evidence="1">
    <location>
        <begin position="162"/>
        <end position="186"/>
    </location>
</feature>
<evidence type="ECO:0000313" key="3">
    <source>
        <dbReference type="Proteomes" id="UP000680656"/>
    </source>
</evidence>
<organism evidence="2 3">
    <name type="scientific">Methanospirillum purgamenti</name>
    <dbReference type="NCBI Taxonomy" id="2834276"/>
    <lineage>
        <taxon>Archaea</taxon>
        <taxon>Methanobacteriati</taxon>
        <taxon>Methanobacteriota</taxon>
        <taxon>Stenosarchaea group</taxon>
        <taxon>Methanomicrobia</taxon>
        <taxon>Methanomicrobiales</taxon>
        <taxon>Methanospirillaceae</taxon>
        <taxon>Methanospirillum</taxon>
    </lineage>
</organism>
<dbReference type="Pfam" id="PF04018">
    <property type="entry name" value="VCA0040-like"/>
    <property type="match status" value="1"/>
</dbReference>
<sequence>MQIRTFLTEYLPVLVKGILMGICDIIPGVSGGTVAFITGIYGRLIAGIANISPNIIIDLIRWDLPSFRSKLEQMDIVFLIVLACGIGSAFLLASRVMLWLLHEYPVQTNGFFFGLILVSSVLLFAPLPRRYPGSFIFLIIGIVLGLGIVMLNPSSLGHSYPILFLTGFIALCAMILPGISGAYITLIMNQYEYLLNAIKTLSLPDIGAYLIGGVLGILTFTRLLKYLLKYYHDLIVAILTGLMLGSSKLLFDRATETTPIGIDLMVSVILGILVVGLFQYIQTYMNKRSLEKL</sequence>
<dbReference type="PANTHER" id="PTHR37308">
    <property type="entry name" value="INTEGRAL MEMBRANE PROTEIN"/>
    <property type="match status" value="1"/>
</dbReference>
<dbReference type="KEGG" id="mrtj:KHC33_12340"/>